<dbReference type="OrthoDB" id="1193898at2759"/>
<organism evidence="1 2">
    <name type="scientific">Hibiscus trionum</name>
    <name type="common">Flower of an hour</name>
    <dbReference type="NCBI Taxonomy" id="183268"/>
    <lineage>
        <taxon>Eukaryota</taxon>
        <taxon>Viridiplantae</taxon>
        <taxon>Streptophyta</taxon>
        <taxon>Embryophyta</taxon>
        <taxon>Tracheophyta</taxon>
        <taxon>Spermatophyta</taxon>
        <taxon>Magnoliopsida</taxon>
        <taxon>eudicotyledons</taxon>
        <taxon>Gunneridae</taxon>
        <taxon>Pentapetalae</taxon>
        <taxon>rosids</taxon>
        <taxon>malvids</taxon>
        <taxon>Malvales</taxon>
        <taxon>Malvaceae</taxon>
        <taxon>Malvoideae</taxon>
        <taxon>Hibiscus</taxon>
    </lineage>
</organism>
<accession>A0A9W7HHS2</accession>
<proteinExistence type="predicted"/>
<sequence length="210" mass="24334">MTDQENVRHDSMHIEHIEDNVEHIEDNVSNDLHEQDSVHVQDSIHLDHVSMNEDNHVLENDHMFSHDSVPNMSEDNIVHEHVDENTIEPMQDAIHEHHTENLHESLQVPAPVRRSNRIIQKPSYLQHYHCNNAISCAYPIEDHISPSLLSSEYIAFISNIASSHEPSFYHQAVKFPEWRTAMDEELKAMESLHTWSVVPLPEGKTPIECK</sequence>
<name>A0A9W7HHS2_HIBTR</name>
<comment type="caution">
    <text evidence="1">The sequence shown here is derived from an EMBL/GenBank/DDBJ whole genome shotgun (WGS) entry which is preliminary data.</text>
</comment>
<dbReference type="AlphaFoldDB" id="A0A9W7HHS2"/>
<keyword evidence="2" id="KW-1185">Reference proteome</keyword>
<evidence type="ECO:0000313" key="2">
    <source>
        <dbReference type="Proteomes" id="UP001165190"/>
    </source>
</evidence>
<dbReference type="Proteomes" id="UP001165190">
    <property type="component" value="Unassembled WGS sequence"/>
</dbReference>
<protein>
    <submittedName>
        <fullName evidence="1">Uncharacterized protein</fullName>
    </submittedName>
</protein>
<reference evidence="1" key="1">
    <citation type="submission" date="2023-05" db="EMBL/GenBank/DDBJ databases">
        <title>Genome and transcriptome analyses reveal genes involved in the formation of fine ridges on petal epidermal cells in Hibiscus trionum.</title>
        <authorList>
            <person name="Koshimizu S."/>
            <person name="Masuda S."/>
            <person name="Ishii T."/>
            <person name="Shirasu K."/>
            <person name="Hoshino A."/>
            <person name="Arita M."/>
        </authorList>
    </citation>
    <scope>NUCLEOTIDE SEQUENCE</scope>
    <source>
        <strain evidence="1">Hamamatsu line</strain>
    </source>
</reference>
<gene>
    <name evidence="1" type="ORF">HRI_001383500</name>
</gene>
<evidence type="ECO:0000313" key="1">
    <source>
        <dbReference type="EMBL" id="GMI77142.1"/>
    </source>
</evidence>
<dbReference type="EMBL" id="BSYR01000013">
    <property type="protein sequence ID" value="GMI77142.1"/>
    <property type="molecule type" value="Genomic_DNA"/>
</dbReference>